<dbReference type="EMBL" id="JAFLHG010000003">
    <property type="protein sequence ID" value="MBT8797384.1"/>
    <property type="molecule type" value="Genomic_DNA"/>
</dbReference>
<organism evidence="3 4">
    <name type="scientific">Microbacterium flavum</name>
    <dbReference type="NCBI Taxonomy" id="415216"/>
    <lineage>
        <taxon>Bacteria</taxon>
        <taxon>Bacillati</taxon>
        <taxon>Actinomycetota</taxon>
        <taxon>Actinomycetes</taxon>
        <taxon>Micrococcales</taxon>
        <taxon>Microbacteriaceae</taxon>
        <taxon>Microbacterium</taxon>
    </lineage>
</organism>
<name>A0ABS5XS83_9MICO</name>
<accession>A0ABS5XS83</accession>
<sequence length="266" mass="28313">MQRMTAAPDELALLRGRAYGPNADIHDDPRALARLRHLEDEERRAASHADAPVEVSDEEEDGTGPNAPTAAAPAAADVAADTTAPRRPPRRIPRAWLIVWAASVLVVAVSVGALVFSLASIRPVSEVTGATQVATLDQPLDTTGLDWFPEWFGPQSEVVSYEYLGLVVMRLPAGMYASEVECINVAIISRFTNNGSSVGYDGPTYYGCGAGPFPPTAPMVVDERAPDELRARFPDGTALSFVFDGERVGVFMGEPTPTPTPTPAPA</sequence>
<keyword evidence="2" id="KW-0472">Membrane</keyword>
<comment type="caution">
    <text evidence="3">The sequence shown here is derived from an EMBL/GenBank/DDBJ whole genome shotgun (WGS) entry which is preliminary data.</text>
</comment>
<evidence type="ECO:0000313" key="4">
    <source>
        <dbReference type="Proteomes" id="UP000740605"/>
    </source>
</evidence>
<dbReference type="Proteomes" id="UP000740605">
    <property type="component" value="Unassembled WGS sequence"/>
</dbReference>
<gene>
    <name evidence="3" type="ORF">J0P97_04770</name>
</gene>
<feature type="compositionally biased region" description="Basic and acidic residues" evidence="1">
    <location>
        <begin position="38"/>
        <end position="47"/>
    </location>
</feature>
<reference evidence="3 4" key="1">
    <citation type="submission" date="2021-03" db="EMBL/GenBank/DDBJ databases">
        <title>Microbacterium pauli sp. nov., isolated from microfiltered milk.</title>
        <authorList>
            <person name="Bellassi P."/>
            <person name="Fontana A."/>
            <person name="Callegari M.L."/>
            <person name="Lorenzo M."/>
            <person name="Cappa F."/>
        </authorList>
    </citation>
    <scope>NUCLEOTIDE SEQUENCE [LARGE SCALE GENOMIC DNA]</scope>
    <source>
        <strain evidence="3 4">DSM 18909</strain>
    </source>
</reference>
<keyword evidence="2" id="KW-0812">Transmembrane</keyword>
<feature type="region of interest" description="Disordered" evidence="1">
    <location>
        <begin position="38"/>
        <end position="86"/>
    </location>
</feature>
<proteinExistence type="predicted"/>
<keyword evidence="4" id="KW-1185">Reference proteome</keyword>
<evidence type="ECO:0000256" key="1">
    <source>
        <dbReference type="SAM" id="MobiDB-lite"/>
    </source>
</evidence>
<protein>
    <submittedName>
        <fullName evidence="3">Spermidine/putrescine ABC transporter permease</fullName>
    </submittedName>
</protein>
<feature type="transmembrane region" description="Helical" evidence="2">
    <location>
        <begin position="95"/>
        <end position="119"/>
    </location>
</feature>
<keyword evidence="2" id="KW-1133">Transmembrane helix</keyword>
<feature type="compositionally biased region" description="Low complexity" evidence="1">
    <location>
        <begin position="67"/>
        <end position="85"/>
    </location>
</feature>
<evidence type="ECO:0000256" key="2">
    <source>
        <dbReference type="SAM" id="Phobius"/>
    </source>
</evidence>
<evidence type="ECO:0000313" key="3">
    <source>
        <dbReference type="EMBL" id="MBT8797384.1"/>
    </source>
</evidence>